<organism evidence="2 3">
    <name type="scientific">Levilactobacillus koreensis</name>
    <dbReference type="NCBI Taxonomy" id="637971"/>
    <lineage>
        <taxon>Bacteria</taxon>
        <taxon>Bacillati</taxon>
        <taxon>Bacillota</taxon>
        <taxon>Bacilli</taxon>
        <taxon>Lactobacillales</taxon>
        <taxon>Lactobacillaceae</taxon>
        <taxon>Levilactobacillus</taxon>
    </lineage>
</organism>
<proteinExistence type="predicted"/>
<protein>
    <recommendedName>
        <fullName evidence="1">KTSC domain-containing protein</fullName>
    </recommendedName>
</protein>
<reference evidence="2 3" key="1">
    <citation type="submission" date="2015-07" db="EMBL/GenBank/DDBJ databases">
        <title>Lactobacillus korensis/26-25/ whole genome sequencing.</title>
        <authorList>
            <person name="Kim M.K."/>
            <person name="Im W.-T."/>
            <person name="Srinivasan S."/>
            <person name="Lee J.-J."/>
        </authorList>
    </citation>
    <scope>NUCLEOTIDE SEQUENCE [LARGE SCALE GENOMIC DNA]</scope>
    <source>
        <strain evidence="2 3">26-25</strain>
    </source>
</reference>
<accession>A0AAC8UX23</accession>
<dbReference type="RefSeq" id="WP_048735645.1">
    <property type="nucleotide sequence ID" value="NZ_CP012033.1"/>
</dbReference>
<dbReference type="InterPro" id="IPR025309">
    <property type="entry name" value="KTSC_dom"/>
</dbReference>
<evidence type="ECO:0000259" key="1">
    <source>
        <dbReference type="Pfam" id="PF13619"/>
    </source>
</evidence>
<dbReference type="AlphaFoldDB" id="A0AAC8UX23"/>
<sequence>MELAERYDAHRHYQLHYLPRAQLLEVKLNRQRIVVYQDVTPMTYHDFVTSPSVNTYYRDIIKHHSSMTLAFDQEPAAKPLATGRPQQLLGRLVYSMTYNAPTKLLQLTLAHIPRTKKPDINPRSVILYIYANTDSALADGLLLAPDPDEFYRQQIASKPAMQVEVAWPEKDYKK</sequence>
<dbReference type="EMBL" id="CP012033">
    <property type="protein sequence ID" value="AKP65349.1"/>
    <property type="molecule type" value="Genomic_DNA"/>
</dbReference>
<evidence type="ECO:0000313" key="2">
    <source>
        <dbReference type="EMBL" id="AKP65349.1"/>
    </source>
</evidence>
<dbReference type="Pfam" id="PF13619">
    <property type="entry name" value="KTSC"/>
    <property type="match status" value="1"/>
</dbReference>
<evidence type="ECO:0000313" key="3">
    <source>
        <dbReference type="Proteomes" id="UP000036000"/>
    </source>
</evidence>
<feature type="domain" description="KTSC" evidence="1">
    <location>
        <begin position="16"/>
        <end position="63"/>
    </location>
</feature>
<name>A0AAC8UX23_9LACO</name>
<gene>
    <name evidence="2" type="ORF">ABN16_10280</name>
</gene>
<keyword evidence="3" id="KW-1185">Reference proteome</keyword>
<dbReference type="KEGG" id="lko:ABN16_10280"/>
<dbReference type="Proteomes" id="UP000036000">
    <property type="component" value="Chromosome"/>
</dbReference>